<dbReference type="SMART" id="SM00248">
    <property type="entry name" value="ANK"/>
    <property type="match status" value="19"/>
</dbReference>
<keyword evidence="2 3" id="KW-0040">ANK repeat</keyword>
<feature type="repeat" description="ANK" evidence="3">
    <location>
        <begin position="2171"/>
        <end position="2203"/>
    </location>
</feature>
<feature type="repeat" description="ANK" evidence="3">
    <location>
        <begin position="2368"/>
        <end position="2400"/>
    </location>
</feature>
<evidence type="ECO:0000256" key="1">
    <source>
        <dbReference type="ARBA" id="ARBA00022737"/>
    </source>
</evidence>
<dbReference type="PROSITE" id="PS50088">
    <property type="entry name" value="ANK_REPEAT"/>
    <property type="match status" value="11"/>
</dbReference>
<dbReference type="Pfam" id="PF12796">
    <property type="entry name" value="Ank_2"/>
    <property type="match status" value="6"/>
</dbReference>
<feature type="repeat" description="ANK" evidence="3">
    <location>
        <begin position="1343"/>
        <end position="1365"/>
    </location>
</feature>
<feature type="domain" description="NACHT" evidence="5">
    <location>
        <begin position="892"/>
        <end position="1027"/>
    </location>
</feature>
<dbReference type="PROSITE" id="PS50297">
    <property type="entry name" value="ANK_REP_REGION"/>
    <property type="match status" value="11"/>
</dbReference>
<feature type="repeat" description="ANK" evidence="3">
    <location>
        <begin position="1949"/>
        <end position="1981"/>
    </location>
</feature>
<comment type="caution">
    <text evidence="6">The sequence shown here is derived from an EMBL/GenBank/DDBJ whole genome shotgun (WGS) entry which is preliminary data.</text>
</comment>
<evidence type="ECO:0000259" key="5">
    <source>
        <dbReference type="PROSITE" id="PS50837"/>
    </source>
</evidence>
<feature type="repeat" description="ANK" evidence="3">
    <location>
        <begin position="1787"/>
        <end position="1819"/>
    </location>
</feature>
<proteinExistence type="predicted"/>
<feature type="repeat" description="ANK" evidence="3">
    <location>
        <begin position="1624"/>
        <end position="1657"/>
    </location>
</feature>
<dbReference type="SUPFAM" id="SSF52540">
    <property type="entry name" value="P-loop containing nucleoside triphosphate hydrolases"/>
    <property type="match status" value="1"/>
</dbReference>
<dbReference type="InterPro" id="IPR007111">
    <property type="entry name" value="NACHT_NTPase"/>
</dbReference>
<dbReference type="InterPro" id="IPR027417">
    <property type="entry name" value="P-loop_NTPase"/>
</dbReference>
<name>A0AA88HQH0_ARTSF</name>
<evidence type="ECO:0000313" key="6">
    <source>
        <dbReference type="EMBL" id="KAK2709012.1"/>
    </source>
</evidence>
<dbReference type="SUPFAM" id="SSF48403">
    <property type="entry name" value="Ankyrin repeat"/>
    <property type="match status" value="5"/>
</dbReference>
<evidence type="ECO:0000256" key="2">
    <source>
        <dbReference type="ARBA" id="ARBA00023043"/>
    </source>
</evidence>
<dbReference type="Pfam" id="PF00023">
    <property type="entry name" value="Ank"/>
    <property type="match status" value="3"/>
</dbReference>
<dbReference type="PRINTS" id="PR01415">
    <property type="entry name" value="ANKYRIN"/>
</dbReference>
<feature type="repeat" description="ANK" evidence="3">
    <location>
        <begin position="2250"/>
        <end position="2282"/>
    </location>
</feature>
<dbReference type="PROSITE" id="PS50837">
    <property type="entry name" value="NACHT"/>
    <property type="match status" value="1"/>
</dbReference>
<feature type="repeat" description="ANK" evidence="3">
    <location>
        <begin position="1658"/>
        <end position="1691"/>
    </location>
</feature>
<dbReference type="Gene3D" id="1.25.40.20">
    <property type="entry name" value="Ankyrin repeat-containing domain"/>
    <property type="match status" value="8"/>
</dbReference>
<accession>A0AA88HQH0</accession>
<keyword evidence="7" id="KW-1185">Reference proteome</keyword>
<reference evidence="6" key="1">
    <citation type="submission" date="2023-07" db="EMBL/GenBank/DDBJ databases">
        <title>Chromosome-level genome assembly of Artemia franciscana.</title>
        <authorList>
            <person name="Jo E."/>
        </authorList>
    </citation>
    <scope>NUCLEOTIDE SEQUENCE</scope>
    <source>
        <tissue evidence="6">Whole body</tissue>
    </source>
</reference>
<sequence length="2435" mass="280633">MAVRSYYISPINLIVVRDSVDVAYDDEHIFLSCLVVDTMKLKVELFAFFIASGRVRSIYLDDGKRPWNYSNGRVKKRKTAPHVSSDPYAAGNSSKNISSLSTQKEFQIQNQSLDFRHDDKQLSDKNKELFEILSPKYRGSEDNRLKKVIKTIEQVADINAQSVINSDNKNTALHIATLNGYKSVVEYLLGYPDLRTDIKNDKGETAFDLLEKKMKNKKLCNRNIYEDIKKILKDRSDFAQKTAQTIRGEMADKYEDMVFCMVERAGRTKFRNSEFKIGREIKTRDTNNQKFDDVVFSYKENDQRYIIPIQVKHKGGTKNINNFDLIDPKGEFSLQKYFFSYLDLKQDIRIFTEEKSSLEQSLRPQTKGMKRENEEANKKKYFEGTEVQYMVLFTSANFDKEQLEKANFTFKKETPLGILEIFDLSPEGPQKNNNKNYKQLDAISDELKTRLLQTISEFENQNKDQHRLTKLEQEEEIKNFLNRLVFVINQPKANLLELALSGLNQQEIFKGTPFNEILGNSFKQYRQNLEKGLLKKGGRPSGWIDGEIAVSYFKELEHNIETSVIVASMTIMYNKQILSHGSFESSNILTGLDQFLDDDNGQVLFLQTSEPLFSSIKLLQYLQTRNDYSLEKDNRISLALEEVLRTDKHKEAVVNKFNGSATNLLIIECDDRSYSQESLFDLYNSLLSSITQKGSKKKIILVNQKDRINALSDHFRYTNALKHYELNNEIDMQDFKPCEDPFEKKLILLQGKGERTSLNQWLYPFPRDIIDINVLADLVRGKDINVGSQLKDLGETKNYYIDRRFHQVEINAEIENDTSIQDKLVYTKESFDLFCETKPNANIHWLKSKPGKLIWQKSQGSVSQLRKYVKSGRSLIDHYSESEFLDHIKEQKVIIISDTAGMGKTTVLTSLSEKIKDKYPSKWMIRIDLIKHSDQLNILNNQVNSSQFNGDQAIDFLLNRLLKLDDGLEKKLLENNLRFGSVDGVQVVILIDGFDEIAPDYKDIVINLLAELKKTKLERLLVTTRPNMKTDLENTFGVLAYDLEPFSKDSDQVDFLVKFWKHKFKQEKVFQVDDQQLEVYGNELIARFSSSATSRDPEFTSNPLHIWMVANIFYENKERKQTKQWQGCKEFLKTPSIPNKNQALPTENNIAALYERFVETIFYDIHLKEKQEIDFTKPRIKRSCENDYKRFIENFKDLAIQNLFNRMNLDEMSSKNKENKLMVQINDWIPDNIIGSENQGIIDQFTHATFVEYFASLAFAEDMVEDTDELILYLNSMDQILPYTSHIFINSIIHHLQSKKRKETLALLKGKPLINFATLIGFLNVVKALLTSGNDEWPYPDEEGRTPLHYAVQYDKGKIMTYLLSYYDDVFEETILEHGNFKREEYKSSKLVHFVNKKDIHGKTALYYAIENNGLEIACDLLLKGADSTNFNVKLLVSYVIEQVRGASAAQDHKLRSIEEKLLLQDPSPTAELSLHYQLPRLLSYFFWNGRLEVIKAILNTIKDPEKKKYLLKKAYNNHTPLDRVNLNGDLSDDDRLKITKYLVDNGAIKTNFFVGIVEKTACHYTKILAAAARDGHIKTFQHFESEDKDNLNTYLYMACHFNNFNIIQYLYDSYAETTALHENGNTALHAAIDSGANLKIIKYLIGRGENVNAKNSLTQSPLFMAIFKRRRLNIIKYLISHGADVNLEDNSGKTPLFYAMKIINDERESPKNIITCQVEDTIEYLLVHCNANIPESFRNQAELFKNPDGFNLNRYFERSLRLHFKDPFWIKFITRKNGNVNLTDRNGNSLLHWAAELQQIEIVELLLQHGAMYNVINLNGSTPLEVLTSRHPDLLNEKGEKIVWLLNTLDQLFNSKISTNRLLLCSEELEMRDFGPYTKGYPVDNPIMFMLNAQDNQKNSLVHLATNRNDKQALTLLLKANHDYLTEKRFNLFFKDYQPKFINAANNEGNMPIHIAAREGNTDIVHLLLENGAIFNAKNEEGYTPKELSNDHIVDQLLKSVNMFLNVNDGKSKQIMQEYINKQGASVYINARDSNHKTALHHAVASSRIDIIKLLLQNNADPNALDVNHYTPLHFAVENNYMEVVELLLTHGAYFNIKNKQGKSPFDHIENKTFDSVSDSCSNLLGSINELFIGIESDDPESTINYFKIRCLQQTYRINIETIINVRDDLGNTLLHYAADYAYRDIVKLLLQHGAIFNRKNKFEYPPINFASRDIYDLLNSINEIFDHINCMYSAQVDMKIIRNFRNEEGMIILHAVVKEGNLNSMIALLKAGASIDAEDIHDNRPLDYAQQGHIKNILEASRDLLREVRSNNVNNVEKLIAREAVVSSSALLLAVKHGYCEIVKSMLKSFIVNVELEYILKSMDEDGNSGLHLALGHGHYEIAKILLAYAKNINDNGTTLKQLIETANHANKKPFDLSTDKNKSKEVTEAMFN</sequence>
<gene>
    <name evidence="6" type="ORF">QYM36_014593</name>
</gene>
<feature type="repeat" description="ANK" evidence="3">
    <location>
        <begin position="2069"/>
        <end position="2101"/>
    </location>
</feature>
<dbReference type="Proteomes" id="UP001187531">
    <property type="component" value="Unassembled WGS sequence"/>
</dbReference>
<protein>
    <recommendedName>
        <fullName evidence="5">NACHT domain-containing protein</fullName>
    </recommendedName>
</protein>
<dbReference type="PANTHER" id="PTHR24123">
    <property type="entry name" value="ANKYRIN REPEAT-CONTAINING"/>
    <property type="match status" value="1"/>
</dbReference>
<evidence type="ECO:0000313" key="7">
    <source>
        <dbReference type="Proteomes" id="UP001187531"/>
    </source>
</evidence>
<dbReference type="InterPro" id="IPR036770">
    <property type="entry name" value="Ankyrin_rpt-contain_sf"/>
</dbReference>
<keyword evidence="1" id="KW-0677">Repeat</keyword>
<dbReference type="PANTHER" id="PTHR24123:SF33">
    <property type="entry name" value="PROTEIN HOS4"/>
    <property type="match status" value="1"/>
</dbReference>
<evidence type="ECO:0000256" key="3">
    <source>
        <dbReference type="PROSITE-ProRule" id="PRU00023"/>
    </source>
</evidence>
<dbReference type="InterPro" id="IPR051165">
    <property type="entry name" value="Multifunctional_ANK_Repeat"/>
</dbReference>
<feature type="repeat" description="ANK" evidence="3">
    <location>
        <begin position="2036"/>
        <end position="2068"/>
    </location>
</feature>
<feature type="repeat" description="ANK" evidence="3">
    <location>
        <begin position="1401"/>
        <end position="1433"/>
    </location>
</feature>
<feature type="region of interest" description="Disordered" evidence="4">
    <location>
        <begin position="70"/>
        <end position="98"/>
    </location>
</feature>
<evidence type="ECO:0000256" key="4">
    <source>
        <dbReference type="SAM" id="MobiDB-lite"/>
    </source>
</evidence>
<dbReference type="InterPro" id="IPR002110">
    <property type="entry name" value="Ankyrin_rpt"/>
</dbReference>
<dbReference type="Gene3D" id="3.40.50.300">
    <property type="entry name" value="P-loop containing nucleotide triphosphate hydrolases"/>
    <property type="match status" value="1"/>
</dbReference>
<organism evidence="6 7">
    <name type="scientific">Artemia franciscana</name>
    <name type="common">Brine shrimp</name>
    <name type="synonym">Artemia sanfranciscana</name>
    <dbReference type="NCBI Taxonomy" id="6661"/>
    <lineage>
        <taxon>Eukaryota</taxon>
        <taxon>Metazoa</taxon>
        <taxon>Ecdysozoa</taxon>
        <taxon>Arthropoda</taxon>
        <taxon>Crustacea</taxon>
        <taxon>Branchiopoda</taxon>
        <taxon>Anostraca</taxon>
        <taxon>Artemiidae</taxon>
        <taxon>Artemia</taxon>
    </lineage>
</organism>
<dbReference type="EMBL" id="JAVRJZ010000018">
    <property type="protein sequence ID" value="KAK2709012.1"/>
    <property type="molecule type" value="Genomic_DNA"/>
</dbReference>